<gene>
    <name evidence="1" type="ORF">F5876DRAFT_90227</name>
</gene>
<keyword evidence="2" id="KW-1185">Reference proteome</keyword>
<name>A0ACC1TUC9_9AGAR</name>
<protein>
    <submittedName>
        <fullName evidence="1">Uncharacterized protein</fullName>
    </submittedName>
</protein>
<evidence type="ECO:0000313" key="1">
    <source>
        <dbReference type="EMBL" id="KAJ3808080.1"/>
    </source>
</evidence>
<organism evidence="1 2">
    <name type="scientific">Lentinula aff. lateritia</name>
    <dbReference type="NCBI Taxonomy" id="2804960"/>
    <lineage>
        <taxon>Eukaryota</taxon>
        <taxon>Fungi</taxon>
        <taxon>Dikarya</taxon>
        <taxon>Basidiomycota</taxon>
        <taxon>Agaricomycotina</taxon>
        <taxon>Agaricomycetes</taxon>
        <taxon>Agaricomycetidae</taxon>
        <taxon>Agaricales</taxon>
        <taxon>Marasmiineae</taxon>
        <taxon>Omphalotaceae</taxon>
        <taxon>Lentinula</taxon>
    </lineage>
</organism>
<comment type="caution">
    <text evidence="1">The sequence shown here is derived from an EMBL/GenBank/DDBJ whole genome shotgun (WGS) entry which is preliminary data.</text>
</comment>
<accession>A0ACC1TUC9</accession>
<reference evidence="1" key="1">
    <citation type="submission" date="2022-09" db="EMBL/GenBank/DDBJ databases">
        <title>A Global Phylogenomic Analysis of the Shiitake Genus Lentinula.</title>
        <authorList>
            <consortium name="DOE Joint Genome Institute"/>
            <person name="Sierra-Patev S."/>
            <person name="Min B."/>
            <person name="Naranjo-Ortiz M."/>
            <person name="Looney B."/>
            <person name="Konkel Z."/>
            <person name="Slot J.C."/>
            <person name="Sakamoto Y."/>
            <person name="Steenwyk J.L."/>
            <person name="Rokas A."/>
            <person name="Carro J."/>
            <person name="Camarero S."/>
            <person name="Ferreira P."/>
            <person name="Molpeceres G."/>
            <person name="Ruiz-Duenas F.J."/>
            <person name="Serrano A."/>
            <person name="Henrissat B."/>
            <person name="Drula E."/>
            <person name="Hughes K.W."/>
            <person name="Mata J.L."/>
            <person name="Ishikawa N.K."/>
            <person name="Vargas-Isla R."/>
            <person name="Ushijima S."/>
            <person name="Smith C.A."/>
            <person name="Ahrendt S."/>
            <person name="Andreopoulos W."/>
            <person name="He G."/>
            <person name="Labutti K."/>
            <person name="Lipzen A."/>
            <person name="Ng V."/>
            <person name="Riley R."/>
            <person name="Sandor L."/>
            <person name="Barry K."/>
            <person name="Martinez A.T."/>
            <person name="Xiao Y."/>
            <person name="Gibbons J.G."/>
            <person name="Terashima K."/>
            <person name="Grigoriev I.V."/>
            <person name="Hibbett D.S."/>
        </authorList>
    </citation>
    <scope>NUCLEOTIDE SEQUENCE</scope>
    <source>
        <strain evidence="1">TMI1499</strain>
    </source>
</reference>
<evidence type="ECO:0000313" key="2">
    <source>
        <dbReference type="Proteomes" id="UP001163835"/>
    </source>
</evidence>
<dbReference type="EMBL" id="MU795249">
    <property type="protein sequence ID" value="KAJ3808080.1"/>
    <property type="molecule type" value="Genomic_DNA"/>
</dbReference>
<proteinExistence type="predicted"/>
<sequence length="345" mass="39348">MQPVPILKQWKLTVSNLNPDQIGSHLLRSWIREWIRSRDLPRSSRALHAKVFSMLSDPALQSMSPDKLLLFINKEMLPTAAKDYVKHITGTKMPEGLKKYLELELFPHIGLKWLVLVAHNVMTAQANDGKWSWVFEGEHAIQKKGVGHGIHQSNVICLTYGWLKDASQTLEYGKNYNGYWNGELFIKQLKEKIIPTFEQLHGPQHQALFLIDNSQGHAAYAEDALLVTQMNFNPGGKQAQLCNVMIFPHDHPQVPKPAKGDEIKKYLCDHCDYTFDTLKANMSDAMGSVLCETSHRWEHHTHRWIAAYCNGLDAEDAQAQVKAFSSKKYKSHRRIPESLAAQFDV</sequence>
<dbReference type="Proteomes" id="UP001163835">
    <property type="component" value="Unassembled WGS sequence"/>
</dbReference>